<keyword evidence="3" id="KW-1185">Reference proteome</keyword>
<sequence length="76" mass="8454">MKALGVYTSLLLVWGCFGEVDEHMESSLVKKLTATCNKDGIKVSVRFNHPFTGIVYSYGKPLYVLHGATHLLHTET</sequence>
<protein>
    <submittedName>
        <fullName evidence="2">Uncharacterized protein</fullName>
    </submittedName>
</protein>
<evidence type="ECO:0000313" key="2">
    <source>
        <dbReference type="EMBL" id="CAL8082466.1"/>
    </source>
</evidence>
<keyword evidence="1" id="KW-0732">Signal</keyword>
<name>A0ABP1PYL8_9HEXA</name>
<proteinExistence type="predicted"/>
<organism evidence="2 3">
    <name type="scientific">Orchesella dallaii</name>
    <dbReference type="NCBI Taxonomy" id="48710"/>
    <lineage>
        <taxon>Eukaryota</taxon>
        <taxon>Metazoa</taxon>
        <taxon>Ecdysozoa</taxon>
        <taxon>Arthropoda</taxon>
        <taxon>Hexapoda</taxon>
        <taxon>Collembola</taxon>
        <taxon>Entomobryomorpha</taxon>
        <taxon>Entomobryoidea</taxon>
        <taxon>Orchesellidae</taxon>
        <taxon>Orchesellinae</taxon>
        <taxon>Orchesella</taxon>
    </lineage>
</organism>
<feature type="chain" id="PRO_5045116356" evidence="1">
    <location>
        <begin position="19"/>
        <end position="76"/>
    </location>
</feature>
<gene>
    <name evidence="2" type="ORF">ODALV1_LOCUS5217</name>
</gene>
<feature type="signal peptide" evidence="1">
    <location>
        <begin position="1"/>
        <end position="18"/>
    </location>
</feature>
<evidence type="ECO:0000313" key="3">
    <source>
        <dbReference type="Proteomes" id="UP001642540"/>
    </source>
</evidence>
<accession>A0ABP1PYL8</accession>
<evidence type="ECO:0000256" key="1">
    <source>
        <dbReference type="SAM" id="SignalP"/>
    </source>
</evidence>
<reference evidence="2 3" key="1">
    <citation type="submission" date="2024-08" db="EMBL/GenBank/DDBJ databases">
        <authorList>
            <person name="Cucini C."/>
            <person name="Frati F."/>
        </authorList>
    </citation>
    <scope>NUCLEOTIDE SEQUENCE [LARGE SCALE GENOMIC DNA]</scope>
</reference>
<dbReference type="EMBL" id="CAXLJM020000015">
    <property type="protein sequence ID" value="CAL8082466.1"/>
    <property type="molecule type" value="Genomic_DNA"/>
</dbReference>
<comment type="caution">
    <text evidence="2">The sequence shown here is derived from an EMBL/GenBank/DDBJ whole genome shotgun (WGS) entry which is preliminary data.</text>
</comment>
<dbReference type="Proteomes" id="UP001642540">
    <property type="component" value="Unassembled WGS sequence"/>
</dbReference>